<evidence type="ECO:0000256" key="1">
    <source>
        <dbReference type="SAM" id="MobiDB-lite"/>
    </source>
</evidence>
<dbReference type="AlphaFoldDB" id="K6WKQ0"/>
<dbReference type="STRING" id="1184609.KILIM_004_01430"/>
<evidence type="ECO:0008006" key="4">
    <source>
        <dbReference type="Google" id="ProtNLM"/>
    </source>
</evidence>
<gene>
    <name evidence="2" type="ORF">KILIM_004_01430</name>
</gene>
<organism evidence="2 3">
    <name type="scientific">Kineosphaera limosa NBRC 100340</name>
    <dbReference type="NCBI Taxonomy" id="1184609"/>
    <lineage>
        <taxon>Bacteria</taxon>
        <taxon>Bacillati</taxon>
        <taxon>Actinomycetota</taxon>
        <taxon>Actinomycetes</taxon>
        <taxon>Micrococcales</taxon>
        <taxon>Dermatophilaceae</taxon>
        <taxon>Kineosphaera</taxon>
    </lineage>
</organism>
<dbReference type="eggNOG" id="ENOG502ZAV8">
    <property type="taxonomic scope" value="Bacteria"/>
</dbReference>
<dbReference type="OrthoDB" id="1425703at2"/>
<feature type="region of interest" description="Disordered" evidence="1">
    <location>
        <begin position="1"/>
        <end position="22"/>
    </location>
</feature>
<keyword evidence="3" id="KW-1185">Reference proteome</keyword>
<comment type="caution">
    <text evidence="2">The sequence shown here is derived from an EMBL/GenBank/DDBJ whole genome shotgun (WGS) entry which is preliminary data.</text>
</comment>
<evidence type="ECO:0000313" key="3">
    <source>
        <dbReference type="Proteomes" id="UP000008366"/>
    </source>
</evidence>
<name>K6WKQ0_9MICO</name>
<accession>K6WKQ0</accession>
<dbReference type="InterPro" id="IPR024787">
    <property type="entry name" value="EcsC"/>
</dbReference>
<reference evidence="2 3" key="1">
    <citation type="submission" date="2012-08" db="EMBL/GenBank/DDBJ databases">
        <title>Whole genome shotgun sequence of Kineosphaera limosa NBRC 100340.</title>
        <authorList>
            <person name="Yoshida I."/>
            <person name="Isaki S."/>
            <person name="Hosoyama A."/>
            <person name="Tsuchikane K."/>
            <person name="Katsumata H."/>
            <person name="Ando Y."/>
            <person name="Ohji S."/>
            <person name="Hamada M."/>
            <person name="Tamura T."/>
            <person name="Yamazoe A."/>
            <person name="Yamazaki S."/>
            <person name="Fujita N."/>
        </authorList>
    </citation>
    <scope>NUCLEOTIDE SEQUENCE [LARGE SCALE GENOMIC DNA]</scope>
    <source>
        <strain evidence="2 3">NBRC 100340</strain>
    </source>
</reference>
<dbReference type="Proteomes" id="UP000008366">
    <property type="component" value="Unassembled WGS sequence"/>
</dbReference>
<proteinExistence type="predicted"/>
<dbReference type="RefSeq" id="WP_006590884.1">
    <property type="nucleotide sequence ID" value="NZ_BAHD01000004.1"/>
</dbReference>
<dbReference type="EMBL" id="BAHD01000004">
    <property type="protein sequence ID" value="GAB94351.1"/>
    <property type="molecule type" value="Genomic_DNA"/>
</dbReference>
<protein>
    <recommendedName>
        <fullName evidence="4">EcsC family protein</fullName>
    </recommendedName>
</protein>
<evidence type="ECO:0000313" key="2">
    <source>
        <dbReference type="EMBL" id="GAB94351.1"/>
    </source>
</evidence>
<sequence length="246" mass="25421">MGIFDFLGKDEQPAQQPVPRQEPEGALANAASGLVQRLLDVGIDGKGTFDSAGQVAQTASGRHADQEKAIADIVKEHTKLAAAAGFVTGLGGFITLPVALPANVVGFYLLATRMAASIAAVRGYDVDKPSVRSAILLSLVGADAGDVLQKAGYAGASGRLATFATQRLPGPLLMAVNKGVGFRVLTQLGRKSLTKLGRGIPLAGGALGAGLDSFMIRRIADHVRKEFPAQDKPLPGEVVRGELSSD</sequence>
<dbReference type="Pfam" id="PF12787">
    <property type="entry name" value="EcsC"/>
    <property type="match status" value="1"/>
</dbReference>